<dbReference type="Proteomes" id="UP000217005">
    <property type="component" value="Unassembled WGS sequence"/>
</dbReference>
<gene>
    <name evidence="2" type="ORF">CEG14_01145</name>
</gene>
<proteinExistence type="predicted"/>
<evidence type="ECO:0000313" key="2">
    <source>
        <dbReference type="EMBL" id="OZI40403.1"/>
    </source>
</evidence>
<organism evidence="2 3">
    <name type="scientific">Bordetella genomosp. 1</name>
    <dbReference type="NCBI Taxonomy" id="1395607"/>
    <lineage>
        <taxon>Bacteria</taxon>
        <taxon>Pseudomonadati</taxon>
        <taxon>Pseudomonadota</taxon>
        <taxon>Betaproteobacteria</taxon>
        <taxon>Burkholderiales</taxon>
        <taxon>Alcaligenaceae</taxon>
        <taxon>Bordetella</taxon>
    </lineage>
</organism>
<dbReference type="RefSeq" id="WP_094824521.1">
    <property type="nucleotide sequence ID" value="NZ_NEVL01000001.1"/>
</dbReference>
<feature type="region of interest" description="Disordered" evidence="1">
    <location>
        <begin position="1"/>
        <end position="27"/>
    </location>
</feature>
<dbReference type="OrthoDB" id="8654284at2"/>
<dbReference type="AlphaFoldDB" id="A0A261SVS6"/>
<protein>
    <submittedName>
        <fullName evidence="2">Uncharacterized protein</fullName>
    </submittedName>
</protein>
<comment type="caution">
    <text evidence="2">The sequence shown here is derived from an EMBL/GenBank/DDBJ whole genome shotgun (WGS) entry which is preliminary data.</text>
</comment>
<accession>A0A261SVS6</accession>
<sequence>MGSPTDARKQWRAQQRAQRLDDAETQRAALEAQADAARAWTDHARRAPTVARVSWAGVEFEVLNLEQAQRLLARIRDTDNAAAYALMDEAAQARFPLDDTRQWVFLAANGPVRAATLDLPDSLPDHPRLRVAGWIFRAGLQARRVSVGDAAQLHDEASHDEAGGPWLIVDGPCDLALLLLPAGKHAFTSGLAVHTLLARDYRCRILVRGRLDAACLIAAGGDVCLTEAPRIDLLATDDANPDRARIMSRHGRSYRFHPPTHLLDELVTPARLRRDARGHARLALDLSGIEDAQGLLRSRAQIDAVYAGFAEELAQALEDLAARLRGAGPARLAARFGGGPADEASYEERAGAARELVRQIAHSVDVRVSATQPAPDAPVSLRLEALTAPVRERHVREATPADDDAEALAIKRALRAAIERLRRQYPSA</sequence>
<name>A0A261SVS6_9BORD</name>
<dbReference type="EMBL" id="NEVL01000001">
    <property type="protein sequence ID" value="OZI40403.1"/>
    <property type="molecule type" value="Genomic_DNA"/>
</dbReference>
<reference evidence="2 3" key="1">
    <citation type="submission" date="2017-05" db="EMBL/GenBank/DDBJ databases">
        <title>Complete and WGS of Bordetella genogroups.</title>
        <authorList>
            <person name="Spilker T."/>
            <person name="LiPuma J."/>
        </authorList>
    </citation>
    <scope>NUCLEOTIDE SEQUENCE [LARGE SCALE GENOMIC DNA]</scope>
    <source>
        <strain evidence="2 3">AU17610</strain>
    </source>
</reference>
<evidence type="ECO:0000313" key="3">
    <source>
        <dbReference type="Proteomes" id="UP000217005"/>
    </source>
</evidence>
<evidence type="ECO:0000256" key="1">
    <source>
        <dbReference type="SAM" id="MobiDB-lite"/>
    </source>
</evidence>